<dbReference type="Proteomes" id="UP000694892">
    <property type="component" value="Chromosome 3L"/>
</dbReference>
<dbReference type="OMA" id="WPSYSSE"/>
<reference evidence="9" key="1">
    <citation type="journal article" date="2016" name="Nature">
        <title>Genome evolution in the allotetraploid frog Xenopus laevis.</title>
        <authorList>
            <person name="Session A.M."/>
            <person name="Uno Y."/>
            <person name="Kwon T."/>
            <person name="Chapman J.A."/>
            <person name="Toyoda A."/>
            <person name="Takahashi S."/>
            <person name="Fukui A."/>
            <person name="Hikosaka A."/>
            <person name="Suzuki A."/>
            <person name="Kondo M."/>
            <person name="van Heeringen S.J."/>
            <person name="Quigley I."/>
            <person name="Heinz S."/>
            <person name="Ogino H."/>
            <person name="Ochi H."/>
            <person name="Hellsten U."/>
            <person name="Lyons J.B."/>
            <person name="Simakov O."/>
            <person name="Putnam N."/>
            <person name="Stites J."/>
            <person name="Kuroki Y."/>
            <person name="Tanaka T."/>
            <person name="Michiue T."/>
            <person name="Watanabe M."/>
            <person name="Bogdanovic O."/>
            <person name="Lister R."/>
            <person name="Georgiou G."/>
            <person name="Paranjpe S.S."/>
            <person name="van Kruijsbergen I."/>
            <person name="Shu S."/>
            <person name="Carlson J."/>
            <person name="Kinoshita T."/>
            <person name="Ohta Y."/>
            <person name="Mawaribuchi S."/>
            <person name="Jenkins J."/>
            <person name="Grimwood J."/>
            <person name="Schmutz J."/>
            <person name="Mitros T."/>
            <person name="Mozaffari S.V."/>
            <person name="Suzuki Y."/>
            <person name="Haramoto Y."/>
            <person name="Yamamoto T.S."/>
            <person name="Takagi C."/>
            <person name="Heald R."/>
            <person name="Miller K."/>
            <person name="Haudenschild C."/>
            <person name="Kitzman J."/>
            <person name="Nakayama T."/>
            <person name="Izutsu Y."/>
            <person name="Robert J."/>
            <person name="Fortriede J."/>
            <person name="Burns K."/>
            <person name="Lotay V."/>
            <person name="Karimi K."/>
            <person name="Yasuoka Y."/>
            <person name="Dichmann D.S."/>
            <person name="Flajnik M.F."/>
            <person name="Houston D.W."/>
            <person name="Shendure J."/>
            <person name="DuPasquier L."/>
            <person name="Vize P.D."/>
            <person name="Zorn A.M."/>
            <person name="Ito M."/>
            <person name="Marcotte E.M."/>
            <person name="Wallingford J.B."/>
            <person name="Ito Y."/>
            <person name="Asashima M."/>
            <person name="Ueno N."/>
            <person name="Matsuda Y."/>
            <person name="Veenstra G.J."/>
            <person name="Fujiyama A."/>
            <person name="Harland R.M."/>
            <person name="Taira M."/>
            <person name="Rokhsar D.S."/>
        </authorList>
    </citation>
    <scope>NUCLEOTIDE SEQUENCE [LARGE SCALE GENOMIC DNA]</scope>
    <source>
        <strain evidence="9">J</strain>
    </source>
</reference>
<dbReference type="InterPro" id="IPR028269">
    <property type="entry name" value="AP4E1_C"/>
</dbReference>
<keyword evidence="5" id="KW-0472">Membrane</keyword>
<dbReference type="InterPro" id="IPR016024">
    <property type="entry name" value="ARM-type_fold"/>
</dbReference>
<evidence type="ECO:0000313" key="8">
    <source>
        <dbReference type="EMBL" id="OCT89592.1"/>
    </source>
</evidence>
<dbReference type="GO" id="GO:0012505">
    <property type="term" value="C:endomembrane system"/>
    <property type="evidence" value="ECO:0007669"/>
    <property type="project" value="UniProtKB-SubCell"/>
</dbReference>
<dbReference type="InterPro" id="IPR011989">
    <property type="entry name" value="ARM-like"/>
</dbReference>
<evidence type="ECO:0000259" key="7">
    <source>
        <dbReference type="SMART" id="SM01356"/>
    </source>
</evidence>
<dbReference type="SUPFAM" id="SSF48371">
    <property type="entry name" value="ARM repeat"/>
    <property type="match status" value="1"/>
</dbReference>
<dbReference type="Pfam" id="PF14807">
    <property type="entry name" value="AP4E_app_platf"/>
    <property type="match status" value="1"/>
</dbReference>
<evidence type="ECO:0000256" key="3">
    <source>
        <dbReference type="ARBA" id="ARBA00022448"/>
    </source>
</evidence>
<feature type="region of interest" description="Disordered" evidence="6">
    <location>
        <begin position="370"/>
        <end position="395"/>
    </location>
</feature>
<dbReference type="GO" id="GO:0016192">
    <property type="term" value="P:vesicle-mediated transport"/>
    <property type="evidence" value="ECO:0007669"/>
    <property type="project" value="InterPro"/>
</dbReference>
<dbReference type="Gene3D" id="1.25.10.10">
    <property type="entry name" value="Leucine-rich Repeat Variant"/>
    <property type="match status" value="2"/>
</dbReference>
<feature type="region of interest" description="Disordered" evidence="6">
    <location>
        <begin position="419"/>
        <end position="451"/>
    </location>
</feature>
<dbReference type="GO" id="GO:0030117">
    <property type="term" value="C:membrane coat"/>
    <property type="evidence" value="ECO:0007669"/>
    <property type="project" value="InterPro"/>
</dbReference>
<dbReference type="PANTHER" id="PTHR22780">
    <property type="entry name" value="ADAPTIN, ALPHA/GAMMA/EPSILON"/>
    <property type="match status" value="1"/>
</dbReference>
<proteinExistence type="inferred from homology"/>
<dbReference type="AlphaFoldDB" id="A0A974DFB8"/>
<name>A0A974DFB8_XENLA</name>
<comment type="subcellular location">
    <subcellularLocation>
        <location evidence="1">Endomembrane system</location>
        <topology evidence="1">Peripheral membrane protein</topology>
    </subcellularLocation>
</comment>
<feature type="domain" description="AP-4 complex subunit epsilon-1 C-terminal" evidence="7">
    <location>
        <begin position="578"/>
        <end position="681"/>
    </location>
</feature>
<dbReference type="InterPro" id="IPR002553">
    <property type="entry name" value="Clathrin/coatomer_adapt-like_N"/>
</dbReference>
<dbReference type="EMBL" id="CM004470">
    <property type="protein sequence ID" value="OCT89592.1"/>
    <property type="molecule type" value="Genomic_DNA"/>
</dbReference>
<dbReference type="InterPro" id="IPR050840">
    <property type="entry name" value="Adaptor_Complx_Large_Subunit"/>
</dbReference>
<evidence type="ECO:0000256" key="5">
    <source>
        <dbReference type="ARBA" id="ARBA00023136"/>
    </source>
</evidence>
<evidence type="ECO:0000256" key="4">
    <source>
        <dbReference type="ARBA" id="ARBA00022927"/>
    </source>
</evidence>
<dbReference type="GO" id="GO:0006886">
    <property type="term" value="P:intracellular protein transport"/>
    <property type="evidence" value="ECO:0007669"/>
    <property type="project" value="InterPro"/>
</dbReference>
<organism evidence="8 9">
    <name type="scientific">Xenopus laevis</name>
    <name type="common">African clawed frog</name>
    <dbReference type="NCBI Taxonomy" id="8355"/>
    <lineage>
        <taxon>Eukaryota</taxon>
        <taxon>Metazoa</taxon>
        <taxon>Chordata</taxon>
        <taxon>Craniata</taxon>
        <taxon>Vertebrata</taxon>
        <taxon>Euteleostomi</taxon>
        <taxon>Amphibia</taxon>
        <taxon>Batrachia</taxon>
        <taxon>Anura</taxon>
        <taxon>Pipoidea</taxon>
        <taxon>Pipidae</taxon>
        <taxon>Xenopodinae</taxon>
        <taxon>Xenopus</taxon>
        <taxon>Xenopus</taxon>
    </lineage>
</organism>
<feature type="compositionally biased region" description="Basic and acidic residues" evidence="6">
    <location>
        <begin position="376"/>
        <end position="385"/>
    </location>
</feature>
<accession>A0A974DFB8</accession>
<dbReference type="SMART" id="SM01356">
    <property type="entry name" value="AP4E_app_platf"/>
    <property type="match status" value="1"/>
</dbReference>
<dbReference type="Pfam" id="PF01602">
    <property type="entry name" value="Adaptin_N"/>
    <property type="match status" value="1"/>
</dbReference>
<keyword evidence="3" id="KW-0813">Transport</keyword>
<evidence type="ECO:0000256" key="6">
    <source>
        <dbReference type="SAM" id="MobiDB-lite"/>
    </source>
</evidence>
<evidence type="ECO:0000256" key="1">
    <source>
        <dbReference type="ARBA" id="ARBA00004184"/>
    </source>
</evidence>
<evidence type="ECO:0000256" key="2">
    <source>
        <dbReference type="ARBA" id="ARBA00006613"/>
    </source>
</evidence>
<keyword evidence="4" id="KW-0653">Protein transport</keyword>
<protein>
    <recommendedName>
        <fullName evidence="7">AP-4 complex subunit epsilon-1 C-terminal domain-containing protein</fullName>
    </recommendedName>
</protein>
<comment type="similarity">
    <text evidence="2">Belongs to the adaptor complexes large subunit family.</text>
</comment>
<gene>
    <name evidence="8" type="ORF">XELAEV_18018210mg</name>
</gene>
<sequence length="683" mass="75756">MNEIVESTLSALPGLILQDSPSGPSSRHVSLIRSITALTSRQVEIVRRKAILALYKFYLIAPTQIQHIHEKFRKALCDRDAGVMAASLHIYYEVIQDNPAGYKDLAGSLITILKQVVGGNLPADFYYHSVPAPWLQIQLLRILRLLGKDDPRSHTSIDVVTCMPCIRFDDEKEDRPLRFYAVQSYLALLETKNAHYPQRFLQVISWVLGEYAYLAKHISVESVMSNLYDVLKQSSITSETKAWIVAAITKLAALSPHCSLDDRLIQKFSTCLDTVMRQHVSKLKLLRADGPLMQKLFPINSSSLNLQLYGLCFSPSLPSVSLSDGHSPSAVSVLSGISGNSEETGQKEGYLLKKEGTKVKQKSISVPLDSEVSLSGDKKSQRTDESLAPITEEEKEKRQLASTLFVGLGSNAVSLMGKAEQTPKKFKRKSKISGNKVMNEESSSLPSYLSSDREGFTTPTFDLHLMNSRLLDSHTSAERLVALQERGTCSVSHVPSLLPDLAQYPHSPVKESASYETLSAYYSKVWKEDGLLLSIIVVNRTSSGIQNISVNFDDSKNCTVTVMGLTFSVDFFLVNFIRPLSISIEEFGKMWPSYSSEVKHKITVVSGQQSLAGVLHTLQQGINLYIVEIIGDEGLAACQMLPSVPLLLHCHFSSGLVTLWIRSISSTLPDCLFYHCQKAFEEQ</sequence>
<evidence type="ECO:0000313" key="9">
    <source>
        <dbReference type="Proteomes" id="UP000694892"/>
    </source>
</evidence>